<sequence>MKNFSTLSIFFLFITFGLSAQQDNFYKKLYAKYPDYKEESINQRRFTHELVIDLIKKLESNSEFRINKVGESIEGRILNLLSIGTGETDVLLWSQMHGDESTATMALFDIFNFLNADDFKVEKEALLKEVTLHFLPMLNPDGAEKFQRRNALGVDVNRDALRLQSPESKTLKKVRDSLDADFGFNLHDQSRYYNAEGTEKPATISFLAPAYDYEKSINKVRGNAMKLIVLMNGVLQNYAPGQVGRYNDDFEPRAFGDNIQKWGTSTILIESGGYPDDPEKQEIRKLNFVAILAAVFAIADEDYKTVDIAEYENIPQNDSKLYDLKLTEVTYELLGNEYILDLGINHSEVPGDTPQKYSYRAYVADRGDLSTNYAYNSKDLLGYKLISGKVYPEILPDVEAVGKLDFEELMEQAYAYIPVENLPEKENFTDYPVNLVSPDFKVSEDISHSFFLEKDGETEYAVINGFLVKIGEEPSAVKNALILK</sequence>
<dbReference type="RefSeq" id="WP_093405023.1">
    <property type="nucleotide sequence ID" value="NZ_FOVL01000001.1"/>
</dbReference>
<feature type="domain" description="Peptidase M14" evidence="3">
    <location>
        <begin position="44"/>
        <end position="298"/>
    </location>
</feature>
<dbReference type="OrthoDB" id="1119199at2"/>
<feature type="chain" id="PRO_5011693631" evidence="2">
    <location>
        <begin position="21"/>
        <end position="484"/>
    </location>
</feature>
<comment type="similarity">
    <text evidence="1">Belongs to the peptidase M14 family.</text>
</comment>
<dbReference type="EMBL" id="FOVL01000001">
    <property type="protein sequence ID" value="SFN29205.1"/>
    <property type="molecule type" value="Genomic_DNA"/>
</dbReference>
<feature type="signal peptide" evidence="2">
    <location>
        <begin position="1"/>
        <end position="20"/>
    </location>
</feature>
<dbReference type="PROSITE" id="PS52035">
    <property type="entry name" value="PEPTIDASE_M14"/>
    <property type="match status" value="1"/>
</dbReference>
<dbReference type="Gene3D" id="3.40.630.10">
    <property type="entry name" value="Zn peptidases"/>
    <property type="match status" value="1"/>
</dbReference>
<keyword evidence="5" id="KW-1185">Reference proteome</keyword>
<dbReference type="AlphaFoldDB" id="A0A1I4XTK1"/>
<evidence type="ECO:0000313" key="5">
    <source>
        <dbReference type="Proteomes" id="UP000199153"/>
    </source>
</evidence>
<accession>A0A1I4XTK1</accession>
<feature type="active site" description="Proton donor/acceptor" evidence="1">
    <location>
        <position position="251"/>
    </location>
</feature>
<keyword evidence="4" id="KW-0645">Protease</keyword>
<evidence type="ECO:0000313" key="4">
    <source>
        <dbReference type="EMBL" id="SFN29205.1"/>
    </source>
</evidence>
<evidence type="ECO:0000259" key="3">
    <source>
        <dbReference type="PROSITE" id="PS52035"/>
    </source>
</evidence>
<keyword evidence="2" id="KW-0732">Signal</keyword>
<keyword evidence="4" id="KW-0378">Hydrolase</keyword>
<dbReference type="GO" id="GO:0008270">
    <property type="term" value="F:zinc ion binding"/>
    <property type="evidence" value="ECO:0007669"/>
    <property type="project" value="InterPro"/>
</dbReference>
<dbReference type="GO" id="GO:0004181">
    <property type="term" value="F:metallocarboxypeptidase activity"/>
    <property type="evidence" value="ECO:0007669"/>
    <property type="project" value="InterPro"/>
</dbReference>
<evidence type="ECO:0000256" key="1">
    <source>
        <dbReference type="PROSITE-ProRule" id="PRU01379"/>
    </source>
</evidence>
<dbReference type="STRING" id="287099.SAMN05660413_00325"/>
<name>A0A1I4XTK1_9FLAO</name>
<dbReference type="Proteomes" id="UP000199153">
    <property type="component" value="Unassembled WGS sequence"/>
</dbReference>
<proteinExistence type="inferred from homology"/>
<reference evidence="4 5" key="1">
    <citation type="submission" date="2016-10" db="EMBL/GenBank/DDBJ databases">
        <authorList>
            <person name="de Groot N.N."/>
        </authorList>
    </citation>
    <scope>NUCLEOTIDE SEQUENCE [LARGE SCALE GENOMIC DNA]</scope>
    <source>
        <strain evidence="4 5">DSM 17794</strain>
    </source>
</reference>
<evidence type="ECO:0000256" key="2">
    <source>
        <dbReference type="SAM" id="SignalP"/>
    </source>
</evidence>
<keyword evidence="4" id="KW-0121">Carboxypeptidase</keyword>
<organism evidence="4 5">
    <name type="scientific">Salegentibacter flavus</name>
    <dbReference type="NCBI Taxonomy" id="287099"/>
    <lineage>
        <taxon>Bacteria</taxon>
        <taxon>Pseudomonadati</taxon>
        <taxon>Bacteroidota</taxon>
        <taxon>Flavobacteriia</taxon>
        <taxon>Flavobacteriales</taxon>
        <taxon>Flavobacteriaceae</taxon>
        <taxon>Salegentibacter</taxon>
    </lineage>
</organism>
<protein>
    <submittedName>
        <fullName evidence="4">Zinc carboxypeptidase</fullName>
    </submittedName>
</protein>
<dbReference type="GO" id="GO:0006508">
    <property type="term" value="P:proteolysis"/>
    <property type="evidence" value="ECO:0007669"/>
    <property type="project" value="InterPro"/>
</dbReference>
<dbReference type="InterPro" id="IPR000834">
    <property type="entry name" value="Peptidase_M14"/>
</dbReference>
<dbReference type="CDD" id="cd06239">
    <property type="entry name" value="M14-like"/>
    <property type="match status" value="1"/>
</dbReference>
<gene>
    <name evidence="4" type="ORF">SAMN05660413_00325</name>
</gene>
<dbReference type="SUPFAM" id="SSF53187">
    <property type="entry name" value="Zn-dependent exopeptidases"/>
    <property type="match status" value="1"/>
</dbReference>
<dbReference type="Pfam" id="PF00246">
    <property type="entry name" value="Peptidase_M14"/>
    <property type="match status" value="1"/>
</dbReference>